<proteinExistence type="predicted"/>
<gene>
    <name evidence="2" type="ORF">LACBIDRAFT_335186</name>
</gene>
<dbReference type="Proteomes" id="UP000001194">
    <property type="component" value="Unassembled WGS sequence"/>
</dbReference>
<dbReference type="InParanoid" id="B0E1M2"/>
<dbReference type="EMBL" id="DS547168">
    <property type="protein sequence ID" value="EDQ99290.1"/>
    <property type="molecule type" value="Genomic_DNA"/>
</dbReference>
<keyword evidence="1" id="KW-0732">Signal</keyword>
<sequence length="121" mass="13235">MCSFIAIVAVLTSALLASAQVVPQGQAAPKAQAAAAQACWRCPSDQGQFKFQQQAGSDPLHCQFLKDGMAYYCDYKVCDSLLNNPRDARMRFWSEVDSDDVAIYQCDARFIVIQGKYGIGA</sequence>
<dbReference type="KEGG" id="lbc:LACBIDRAFT_335186"/>
<evidence type="ECO:0000313" key="2">
    <source>
        <dbReference type="EMBL" id="EDQ99290.1"/>
    </source>
</evidence>
<dbReference type="GeneID" id="6085749"/>
<feature type="chain" id="PRO_5002748938" evidence="1">
    <location>
        <begin position="20"/>
        <end position="121"/>
    </location>
</feature>
<dbReference type="RefSeq" id="XP_001890100.1">
    <property type="nucleotide sequence ID" value="XM_001890065.1"/>
</dbReference>
<protein>
    <submittedName>
        <fullName evidence="2">Predicted protein</fullName>
    </submittedName>
</protein>
<evidence type="ECO:0000313" key="3">
    <source>
        <dbReference type="Proteomes" id="UP000001194"/>
    </source>
</evidence>
<dbReference type="HOGENOM" id="CLU_2038477_0_0_1"/>
<feature type="signal peptide" evidence="1">
    <location>
        <begin position="1"/>
        <end position="19"/>
    </location>
</feature>
<accession>B0E1M2</accession>
<keyword evidence="3" id="KW-1185">Reference proteome</keyword>
<reference evidence="2 3" key="1">
    <citation type="journal article" date="2008" name="Nature">
        <title>The genome of Laccaria bicolor provides insights into mycorrhizal symbiosis.</title>
        <authorList>
            <person name="Martin F."/>
            <person name="Aerts A."/>
            <person name="Ahren D."/>
            <person name="Brun A."/>
            <person name="Danchin E.G.J."/>
            <person name="Duchaussoy F."/>
            <person name="Gibon J."/>
            <person name="Kohler A."/>
            <person name="Lindquist E."/>
            <person name="Pereda V."/>
            <person name="Salamov A."/>
            <person name="Shapiro H.J."/>
            <person name="Wuyts J."/>
            <person name="Blaudez D."/>
            <person name="Buee M."/>
            <person name="Brokstein P."/>
            <person name="Canbaeck B."/>
            <person name="Cohen D."/>
            <person name="Courty P.E."/>
            <person name="Coutinho P.M."/>
            <person name="Delaruelle C."/>
            <person name="Detter J.C."/>
            <person name="Deveau A."/>
            <person name="DiFazio S."/>
            <person name="Duplessis S."/>
            <person name="Fraissinet-Tachet L."/>
            <person name="Lucic E."/>
            <person name="Frey-Klett P."/>
            <person name="Fourrey C."/>
            <person name="Feussner I."/>
            <person name="Gay G."/>
            <person name="Grimwood J."/>
            <person name="Hoegger P.J."/>
            <person name="Jain P."/>
            <person name="Kilaru S."/>
            <person name="Labbe J."/>
            <person name="Lin Y.C."/>
            <person name="Legue V."/>
            <person name="Le Tacon F."/>
            <person name="Marmeisse R."/>
            <person name="Melayah D."/>
            <person name="Montanini B."/>
            <person name="Muratet M."/>
            <person name="Nehls U."/>
            <person name="Niculita-Hirzel H."/>
            <person name="Oudot-Le Secq M.P."/>
            <person name="Peter M."/>
            <person name="Quesneville H."/>
            <person name="Rajashekar B."/>
            <person name="Reich M."/>
            <person name="Rouhier N."/>
            <person name="Schmutz J."/>
            <person name="Yin T."/>
            <person name="Chalot M."/>
            <person name="Henrissat B."/>
            <person name="Kuees U."/>
            <person name="Lucas S."/>
            <person name="Van de Peer Y."/>
            <person name="Podila G.K."/>
            <person name="Polle A."/>
            <person name="Pukkila P.J."/>
            <person name="Richardson P.M."/>
            <person name="Rouze P."/>
            <person name="Sanders I.R."/>
            <person name="Stajich J.E."/>
            <person name="Tunlid A."/>
            <person name="Tuskan G."/>
            <person name="Grigoriev I.V."/>
        </authorList>
    </citation>
    <scope>NUCLEOTIDE SEQUENCE [LARGE SCALE GENOMIC DNA]</scope>
    <source>
        <strain evidence="3">S238N-H82 / ATCC MYA-4686</strain>
    </source>
</reference>
<name>B0E1M2_LACBS</name>
<organism evidence="3">
    <name type="scientific">Laccaria bicolor (strain S238N-H82 / ATCC MYA-4686)</name>
    <name type="common">Bicoloured deceiver</name>
    <name type="synonym">Laccaria laccata var. bicolor</name>
    <dbReference type="NCBI Taxonomy" id="486041"/>
    <lineage>
        <taxon>Eukaryota</taxon>
        <taxon>Fungi</taxon>
        <taxon>Dikarya</taxon>
        <taxon>Basidiomycota</taxon>
        <taxon>Agaricomycotina</taxon>
        <taxon>Agaricomycetes</taxon>
        <taxon>Agaricomycetidae</taxon>
        <taxon>Agaricales</taxon>
        <taxon>Agaricineae</taxon>
        <taxon>Hydnangiaceae</taxon>
        <taxon>Laccaria</taxon>
    </lineage>
</organism>
<evidence type="ECO:0000256" key="1">
    <source>
        <dbReference type="SAM" id="SignalP"/>
    </source>
</evidence>
<dbReference type="AlphaFoldDB" id="B0E1M2"/>